<evidence type="ECO:0000259" key="1">
    <source>
        <dbReference type="Pfam" id="PF09361"/>
    </source>
</evidence>
<dbReference type="NCBIfam" id="TIGR01841">
    <property type="entry name" value="phasin"/>
    <property type="match status" value="1"/>
</dbReference>
<reference evidence="2" key="1">
    <citation type="submission" date="2016-09" db="EMBL/GenBank/DDBJ databases">
        <authorList>
            <person name="Capua I."/>
            <person name="De Benedictis P."/>
            <person name="Joannis T."/>
            <person name="Lombin L.H."/>
            <person name="Cattoli G."/>
        </authorList>
    </citation>
    <scope>NUCLEOTIDE SEQUENCE</scope>
    <source>
        <strain evidence="2">B9</strain>
    </source>
</reference>
<evidence type="ECO:0000313" key="2">
    <source>
        <dbReference type="EMBL" id="SCU86469.1"/>
    </source>
</evidence>
<dbReference type="InterPro" id="IPR010127">
    <property type="entry name" value="Phasin_subfam-1"/>
</dbReference>
<name>A0A1K0ILH8_CUPNE</name>
<dbReference type="RefSeq" id="WP_340528074.1">
    <property type="nucleotide sequence ID" value="NZ_FMSH01000398.1"/>
</dbReference>
<sequence length="188" mass="19967">MTPWSAEQISAVQQANLAIALGLTGKALEGFEKLVHLNLQTMKATLAETRESAQQALGADNQQQMLALQASMLPQIGETALSYQRQLLEIGTATQAEFARVAEAQYEAHNRRMQELIGNLADSAPAGSENAVGALTSVMTATNKFCEAMFHTAKQAVEVAEQNVSAASHTASTAAKKAVEHASQTVKT</sequence>
<dbReference type="InterPro" id="IPR018968">
    <property type="entry name" value="Phasin"/>
</dbReference>
<dbReference type="Pfam" id="PF09361">
    <property type="entry name" value="Phasin_2"/>
    <property type="match status" value="1"/>
</dbReference>
<accession>A0A1K0ILH8</accession>
<protein>
    <submittedName>
        <fullName evidence="2">Phasin family protein</fullName>
    </submittedName>
</protein>
<proteinExistence type="predicted"/>
<dbReference type="AlphaFoldDB" id="A0A1K0ILH8"/>
<organism evidence="2">
    <name type="scientific">Cupriavidus necator</name>
    <name type="common">Alcaligenes eutrophus</name>
    <name type="synonym">Ralstonia eutropha</name>
    <dbReference type="NCBI Taxonomy" id="106590"/>
    <lineage>
        <taxon>Bacteria</taxon>
        <taxon>Pseudomonadati</taxon>
        <taxon>Pseudomonadota</taxon>
        <taxon>Betaproteobacteria</taxon>
        <taxon>Burkholderiales</taxon>
        <taxon>Burkholderiaceae</taxon>
        <taxon>Cupriavidus</taxon>
    </lineage>
</organism>
<dbReference type="EMBL" id="FMSH01000398">
    <property type="protein sequence ID" value="SCU86469.1"/>
    <property type="molecule type" value="Genomic_DNA"/>
</dbReference>
<feature type="domain" description="Phasin" evidence="1">
    <location>
        <begin position="7"/>
        <end position="106"/>
    </location>
</feature>
<gene>
    <name evidence="2" type="ORF">CNECB9_4570027</name>
</gene>